<keyword evidence="3" id="KW-1185">Reference proteome</keyword>
<keyword evidence="1" id="KW-0812">Transmembrane</keyword>
<evidence type="ECO:0000313" key="2">
    <source>
        <dbReference type="EMBL" id="TWT72663.1"/>
    </source>
</evidence>
<dbReference type="RefSeq" id="WP_197204014.1">
    <property type="nucleotide sequence ID" value="NZ_SJPL01000001.1"/>
</dbReference>
<evidence type="ECO:0000313" key="3">
    <source>
        <dbReference type="Proteomes" id="UP000317238"/>
    </source>
</evidence>
<dbReference type="Proteomes" id="UP000317238">
    <property type="component" value="Unassembled WGS sequence"/>
</dbReference>
<proteinExistence type="predicted"/>
<feature type="transmembrane region" description="Helical" evidence="1">
    <location>
        <begin position="172"/>
        <end position="194"/>
    </location>
</feature>
<keyword evidence="1" id="KW-0472">Membrane</keyword>
<feature type="transmembrane region" description="Helical" evidence="1">
    <location>
        <begin position="132"/>
        <end position="151"/>
    </location>
</feature>
<dbReference type="AlphaFoldDB" id="A0A5C5YD06"/>
<name>A0A5C5YD06_9PLAN</name>
<sequence>MVSFHEWMLNSRSPLIRTVIRLKSIMLANAGIPMLALHLPAMLILLAPICIIEYFVARRTLTLPRKWIANGVLWANVATTLLGVPLTWAAMLALNIATTDTKTQDLDTLPGLAATVVLQSSWLNLPEPGFEWLIPAATLVLLVPYFFVSVFTERLVLQYLWNDSPKSVVNRICWTANSTTYAMLACLVVATLFINGG</sequence>
<protein>
    <submittedName>
        <fullName evidence="2">Uncharacterized protein</fullName>
    </submittedName>
</protein>
<evidence type="ECO:0000256" key="1">
    <source>
        <dbReference type="SAM" id="Phobius"/>
    </source>
</evidence>
<accession>A0A5C5YD06</accession>
<keyword evidence="1" id="KW-1133">Transmembrane helix</keyword>
<gene>
    <name evidence="2" type="ORF">Pan14r_49830</name>
</gene>
<dbReference type="EMBL" id="SJPL01000001">
    <property type="protein sequence ID" value="TWT72663.1"/>
    <property type="molecule type" value="Genomic_DNA"/>
</dbReference>
<feature type="transmembrane region" description="Helical" evidence="1">
    <location>
        <begin position="35"/>
        <end position="56"/>
    </location>
</feature>
<feature type="transmembrane region" description="Helical" evidence="1">
    <location>
        <begin position="68"/>
        <end position="91"/>
    </location>
</feature>
<organism evidence="2 3">
    <name type="scientific">Crateriforma conspicua</name>
    <dbReference type="NCBI Taxonomy" id="2527996"/>
    <lineage>
        <taxon>Bacteria</taxon>
        <taxon>Pseudomonadati</taxon>
        <taxon>Planctomycetota</taxon>
        <taxon>Planctomycetia</taxon>
        <taxon>Planctomycetales</taxon>
        <taxon>Planctomycetaceae</taxon>
        <taxon>Crateriforma</taxon>
    </lineage>
</organism>
<comment type="caution">
    <text evidence="2">The sequence shown here is derived from an EMBL/GenBank/DDBJ whole genome shotgun (WGS) entry which is preliminary data.</text>
</comment>
<reference evidence="2 3" key="1">
    <citation type="submission" date="2019-02" db="EMBL/GenBank/DDBJ databases">
        <title>Deep-cultivation of Planctomycetes and their phenomic and genomic characterization uncovers novel biology.</title>
        <authorList>
            <person name="Wiegand S."/>
            <person name="Jogler M."/>
            <person name="Boedeker C."/>
            <person name="Pinto D."/>
            <person name="Vollmers J."/>
            <person name="Rivas-Marin E."/>
            <person name="Kohn T."/>
            <person name="Peeters S.H."/>
            <person name="Heuer A."/>
            <person name="Rast P."/>
            <person name="Oberbeckmann S."/>
            <person name="Bunk B."/>
            <person name="Jeske O."/>
            <person name="Meyerdierks A."/>
            <person name="Storesund J.E."/>
            <person name="Kallscheuer N."/>
            <person name="Luecker S."/>
            <person name="Lage O.M."/>
            <person name="Pohl T."/>
            <person name="Merkel B.J."/>
            <person name="Hornburger P."/>
            <person name="Mueller R.-W."/>
            <person name="Bruemmer F."/>
            <person name="Labrenz M."/>
            <person name="Spormann A.M."/>
            <person name="Op Den Camp H."/>
            <person name="Overmann J."/>
            <person name="Amann R."/>
            <person name="Jetten M.S.M."/>
            <person name="Mascher T."/>
            <person name="Medema M.H."/>
            <person name="Devos D.P."/>
            <person name="Kaster A.-K."/>
            <person name="Ovreas L."/>
            <person name="Rohde M."/>
            <person name="Galperin M.Y."/>
            <person name="Jogler C."/>
        </authorList>
    </citation>
    <scope>NUCLEOTIDE SEQUENCE [LARGE SCALE GENOMIC DNA]</scope>
    <source>
        <strain evidence="2 3">Pan14r</strain>
    </source>
</reference>